<evidence type="ECO:0000256" key="12">
    <source>
        <dbReference type="ARBA" id="ARBA00023329"/>
    </source>
</evidence>
<evidence type="ECO:0000256" key="6">
    <source>
        <dbReference type="ARBA" id="ARBA00022801"/>
    </source>
</evidence>
<dbReference type="Pfam" id="PF00728">
    <property type="entry name" value="Glyco_hydro_20"/>
    <property type="match status" value="2"/>
</dbReference>
<dbReference type="SUPFAM" id="SSF51445">
    <property type="entry name" value="(Trans)glycosidases"/>
    <property type="match status" value="1"/>
</dbReference>
<dbReference type="Pfam" id="PF14845">
    <property type="entry name" value="Glycohydro_20b2"/>
    <property type="match status" value="1"/>
</dbReference>
<dbReference type="InterPro" id="IPR029019">
    <property type="entry name" value="HEX_eukaryotic_N"/>
</dbReference>
<comment type="catalytic activity">
    <reaction evidence="1">
        <text>Hydrolysis of terminal non-reducing N-acetyl-D-hexosamine residues in N-acetyl-beta-D-hexosaminides.</text>
        <dbReference type="EC" id="3.2.1.52"/>
    </reaction>
</comment>
<feature type="domain" description="Beta-hexosaminidase eukaryotic type N-terminal" evidence="28">
    <location>
        <begin position="60"/>
        <end position="186"/>
    </location>
</feature>
<keyword evidence="11" id="KW-0326">Glycosidase</keyword>
<dbReference type="SUPFAM" id="SSF55545">
    <property type="entry name" value="beta-N-acetylhexosaminidase-like domain"/>
    <property type="match status" value="1"/>
</dbReference>
<feature type="non-terminal residue" evidence="29">
    <location>
        <position position="1"/>
    </location>
</feature>
<keyword evidence="8" id="KW-1015">Disulfide bond</keyword>
<evidence type="ECO:0000256" key="11">
    <source>
        <dbReference type="ARBA" id="ARBA00023295"/>
    </source>
</evidence>
<evidence type="ECO:0000256" key="3">
    <source>
        <dbReference type="ARBA" id="ARBA00006285"/>
    </source>
</evidence>
<keyword evidence="9" id="KW-0325">Glycoprotein</keyword>
<dbReference type="AlphaFoldDB" id="A0A7L2WFV5"/>
<dbReference type="Proteomes" id="UP000580171">
    <property type="component" value="Unassembled WGS sequence"/>
</dbReference>
<dbReference type="GO" id="GO:0060473">
    <property type="term" value="C:cortical granule"/>
    <property type="evidence" value="ECO:0007669"/>
    <property type="project" value="UniProtKB-SubCell"/>
</dbReference>
<dbReference type="Gene3D" id="3.20.20.80">
    <property type="entry name" value="Glycosidases"/>
    <property type="match status" value="1"/>
</dbReference>
<comment type="catalytic activity">
    <reaction evidence="23">
        <text>N-acetyl-beta-D-6-sulfogalactosaminyl-(1-&gt;4)-alpha-L-iduronyl-(1-&gt;3)-N-acetyl-D-6-sulfogalactosamine + H2O = alpha-L-iduronyl-(1-&gt;3)-N-acetyl-D-6-sulfogalactosamine + N-acetyl-D-6-sulfogalactosamine</text>
        <dbReference type="Rhea" id="RHEA:64384"/>
        <dbReference type="ChEBI" id="CHEBI:15377"/>
        <dbReference type="ChEBI" id="CHEBI:152567"/>
        <dbReference type="ChEBI" id="CHEBI:152568"/>
        <dbReference type="ChEBI" id="CHEBI:153064"/>
    </reaction>
    <physiologicalReaction direction="left-to-right" evidence="23">
        <dbReference type="Rhea" id="RHEA:64385"/>
    </physiologicalReaction>
</comment>
<comment type="catalytic activity">
    <reaction evidence="19">
        <text>a ganglioside GM2 + H2O = a ganglioside GM3 + N-acetyl-beta-D-galactosamine</text>
        <dbReference type="Rhea" id="RHEA:47968"/>
        <dbReference type="ChEBI" id="CHEBI:15377"/>
        <dbReference type="ChEBI" id="CHEBI:28497"/>
        <dbReference type="ChEBI" id="CHEBI:79210"/>
        <dbReference type="ChEBI" id="CHEBI:79218"/>
    </reaction>
    <physiologicalReaction direction="left-to-right" evidence="19">
        <dbReference type="Rhea" id="RHEA:47969"/>
    </physiologicalReaction>
</comment>
<evidence type="ECO:0000313" key="29">
    <source>
        <dbReference type="EMBL" id="NXS68825.1"/>
    </source>
</evidence>
<evidence type="ECO:0000256" key="23">
    <source>
        <dbReference type="ARBA" id="ARBA00049464"/>
    </source>
</evidence>
<dbReference type="Gene3D" id="3.30.379.10">
    <property type="entry name" value="Chitobiase/beta-hexosaminidase domain 2-like"/>
    <property type="match status" value="1"/>
</dbReference>
<keyword evidence="5 26" id="KW-0732">Signal</keyword>
<keyword evidence="10" id="KW-0458">Lysosome</keyword>
<evidence type="ECO:0000256" key="19">
    <source>
        <dbReference type="ARBA" id="ARBA00043827"/>
    </source>
</evidence>
<evidence type="ECO:0000256" key="1">
    <source>
        <dbReference type="ARBA" id="ARBA00001231"/>
    </source>
</evidence>
<feature type="chain" id="PRO_5029872732" description="Beta-hexosaminidase subunit beta" evidence="26">
    <location>
        <begin position="27"/>
        <end position="527"/>
    </location>
</feature>
<comment type="subunit">
    <text evidence="21">There are 3 forms of beta-hexosaminidase: hexosaminidase A is a heterodimer composed of one subunit alpha and one subunit beta (chain A and B); hexosaminidase B is a homodimer of two beta subunits (two chains A and B); hexosaminidase S is a homodimer of two alpha subunits. The composition of the dimer (isozyme A versus isozyme S) has a significant effect on the substrate specificity of the alpha subunit active site.</text>
</comment>
<evidence type="ECO:0000256" key="7">
    <source>
        <dbReference type="ARBA" id="ARBA00023098"/>
    </source>
</evidence>
<evidence type="ECO:0000256" key="8">
    <source>
        <dbReference type="ARBA" id="ARBA00023157"/>
    </source>
</evidence>
<evidence type="ECO:0000256" key="26">
    <source>
        <dbReference type="SAM" id="SignalP"/>
    </source>
</evidence>
<evidence type="ECO:0000256" key="22">
    <source>
        <dbReference type="ARBA" id="ARBA00047301"/>
    </source>
</evidence>
<evidence type="ECO:0000256" key="13">
    <source>
        <dbReference type="ARBA" id="ARBA00023505"/>
    </source>
</evidence>
<dbReference type="InterPro" id="IPR015883">
    <property type="entry name" value="Glyco_hydro_20_cat"/>
</dbReference>
<dbReference type="PRINTS" id="PR00738">
    <property type="entry name" value="GLHYDRLASE20"/>
</dbReference>
<protein>
    <recommendedName>
        <fullName evidence="15">Beta-hexosaminidase subunit beta</fullName>
        <ecNumber evidence="4">3.2.1.52</ecNumber>
    </recommendedName>
    <alternativeName>
        <fullName evidence="16">Beta-N-acetylhexosaminidase subunit beta</fullName>
    </alternativeName>
    <alternativeName>
        <fullName evidence="17">N-acetyl-beta-glucosaminidase subunit beta</fullName>
    </alternativeName>
</protein>
<dbReference type="EMBL" id="VYZV01015583">
    <property type="protein sequence ID" value="NXS68825.1"/>
    <property type="molecule type" value="Genomic_DNA"/>
</dbReference>
<dbReference type="GO" id="GO:0005975">
    <property type="term" value="P:carbohydrate metabolic process"/>
    <property type="evidence" value="ECO:0007669"/>
    <property type="project" value="InterPro"/>
</dbReference>
<keyword evidence="6" id="KW-0378">Hydrolase</keyword>
<evidence type="ECO:0000256" key="2">
    <source>
        <dbReference type="ARBA" id="ARBA00004371"/>
    </source>
</evidence>
<dbReference type="InterPro" id="IPR017853">
    <property type="entry name" value="GH"/>
</dbReference>
<dbReference type="GO" id="GO:0005764">
    <property type="term" value="C:lysosome"/>
    <property type="evidence" value="ECO:0007669"/>
    <property type="project" value="UniProtKB-SubCell"/>
</dbReference>
<evidence type="ECO:0000256" key="4">
    <source>
        <dbReference type="ARBA" id="ARBA00012663"/>
    </source>
</evidence>
<accession>A0A7L2WFV5</accession>
<dbReference type="PANTHER" id="PTHR22600">
    <property type="entry name" value="BETA-HEXOSAMINIDASE"/>
    <property type="match status" value="1"/>
</dbReference>
<dbReference type="GO" id="GO:0030203">
    <property type="term" value="P:glycosaminoglycan metabolic process"/>
    <property type="evidence" value="ECO:0007669"/>
    <property type="project" value="TreeGrafter"/>
</dbReference>
<dbReference type="GO" id="GO:0004563">
    <property type="term" value="F:beta-N-acetylhexosaminidase activity"/>
    <property type="evidence" value="ECO:0007669"/>
    <property type="project" value="UniProtKB-EC"/>
</dbReference>
<evidence type="ECO:0000256" key="14">
    <source>
        <dbReference type="ARBA" id="ARBA00037865"/>
    </source>
</evidence>
<evidence type="ECO:0000256" key="18">
    <source>
        <dbReference type="ARBA" id="ARBA00043767"/>
    </source>
</evidence>
<gene>
    <name evidence="29" type="primary">Hexb</name>
    <name evidence="29" type="ORF">PANHAL_R04326</name>
</gene>
<comment type="function">
    <text evidence="20">Hydrolyzes the non-reducing end N-acetyl-D-hexosamine and/or sulfated N-acetyl-D-hexosamine of glycoconjugates, such as the oligosaccharide moieties from proteins and neutral glycolipids, or from certain mucopolysaccharides. The isozyme B does not hydrolyze each of these substrates, however hydrolyzes efficiently neutral oligosaccharide. Only the isozyme A is responsible for the degradation of GM2 gangliosides in the presence of GM2A. During fertilization is responsible, at least in part, for the zona block to polyspermy. Present in the cortical granules of non-activated oocytes, is exocytosed during the cortical reaction in response to oocyte activation and inactivates the sperm galactosyltransferase-binding site, accounting for the block in sperm binding to the zona pellucida.</text>
</comment>
<dbReference type="EC" id="3.2.1.52" evidence="4"/>
<dbReference type="GO" id="GO:0016020">
    <property type="term" value="C:membrane"/>
    <property type="evidence" value="ECO:0007669"/>
    <property type="project" value="TreeGrafter"/>
</dbReference>
<dbReference type="PANTHER" id="PTHR22600:SF38">
    <property type="entry name" value="BETA-HEXOSAMINIDASE SUBUNIT BETA"/>
    <property type="match status" value="1"/>
</dbReference>
<organism evidence="29 30">
    <name type="scientific">Pandion haliaetus</name>
    <name type="common">Osprey</name>
    <name type="synonym">Falco haliaetus</name>
    <dbReference type="NCBI Taxonomy" id="56262"/>
    <lineage>
        <taxon>Eukaryota</taxon>
        <taxon>Metazoa</taxon>
        <taxon>Chordata</taxon>
        <taxon>Craniata</taxon>
        <taxon>Vertebrata</taxon>
        <taxon>Euteleostomi</taxon>
        <taxon>Archelosauria</taxon>
        <taxon>Archosauria</taxon>
        <taxon>Dinosauria</taxon>
        <taxon>Saurischia</taxon>
        <taxon>Theropoda</taxon>
        <taxon>Coelurosauria</taxon>
        <taxon>Aves</taxon>
        <taxon>Neognathae</taxon>
        <taxon>Neoaves</taxon>
        <taxon>Telluraves</taxon>
        <taxon>Accipitrimorphae</taxon>
        <taxon>Accipitriformes</taxon>
        <taxon>Pandionidae</taxon>
        <taxon>Pandion</taxon>
    </lineage>
</organism>
<evidence type="ECO:0000259" key="27">
    <source>
        <dbReference type="Pfam" id="PF00728"/>
    </source>
</evidence>
<reference evidence="29 30" key="1">
    <citation type="submission" date="2019-09" db="EMBL/GenBank/DDBJ databases">
        <title>Bird 10,000 Genomes (B10K) Project - Family phase.</title>
        <authorList>
            <person name="Zhang G."/>
        </authorList>
    </citation>
    <scope>NUCLEOTIDE SEQUENCE [LARGE SCALE GENOMIC DNA]</scope>
    <source>
        <strain evidence="29">B10K-DU-012-58</strain>
        <tissue evidence="29">Muscle</tissue>
    </source>
</reference>
<feature type="non-terminal residue" evidence="29">
    <location>
        <position position="527"/>
    </location>
</feature>
<evidence type="ECO:0000256" key="16">
    <source>
        <dbReference type="ARBA" id="ARBA00042342"/>
    </source>
</evidence>
<comment type="subcellular location">
    <subcellularLocation>
        <location evidence="14">Cytoplasmic vesicle</location>
        <location evidence="14">Secretory vesicle</location>
        <location evidence="14">Cortical granule</location>
    </subcellularLocation>
    <subcellularLocation>
        <location evidence="2">Lysosome</location>
    </subcellularLocation>
</comment>
<evidence type="ECO:0000256" key="5">
    <source>
        <dbReference type="ARBA" id="ARBA00022729"/>
    </source>
</evidence>
<comment type="similarity">
    <text evidence="3">Belongs to the glycosyl hydrolase 20 family.</text>
</comment>
<evidence type="ECO:0000259" key="28">
    <source>
        <dbReference type="Pfam" id="PF14845"/>
    </source>
</evidence>
<comment type="catalytic activity">
    <reaction evidence="18">
        <text>a ganglioside GM2 (d18:1(4E)) + H2O = a ganglioside GM3 (d18:1(4E)) + N-acetyl-beta-D-galactosamine</text>
        <dbReference type="Rhea" id="RHEA:47940"/>
        <dbReference type="ChEBI" id="CHEBI:15377"/>
        <dbReference type="ChEBI" id="CHEBI:28497"/>
        <dbReference type="ChEBI" id="CHEBI:60065"/>
        <dbReference type="ChEBI" id="CHEBI:71502"/>
    </reaction>
    <physiologicalReaction direction="left-to-right" evidence="18">
        <dbReference type="Rhea" id="RHEA:47941"/>
    </physiologicalReaction>
</comment>
<dbReference type="PIRSF" id="PIRSF001093">
    <property type="entry name" value="B-hxosamndse_ab_euk"/>
    <property type="match status" value="1"/>
</dbReference>
<keyword evidence="7" id="KW-0443">Lipid metabolism</keyword>
<evidence type="ECO:0000256" key="10">
    <source>
        <dbReference type="ARBA" id="ARBA00023228"/>
    </source>
</evidence>
<evidence type="ECO:0000256" key="9">
    <source>
        <dbReference type="ARBA" id="ARBA00023180"/>
    </source>
</evidence>
<feature type="active site" description="Proton donor" evidence="24">
    <location>
        <position position="360"/>
    </location>
</feature>
<proteinExistence type="inferred from homology"/>
<evidence type="ECO:0000256" key="15">
    <source>
        <dbReference type="ARBA" id="ARBA00040637"/>
    </source>
</evidence>
<feature type="domain" description="Glycoside hydrolase family 20 catalytic" evidence="27">
    <location>
        <begin position="208"/>
        <end position="280"/>
    </location>
</feature>
<name>A0A7L2WFV5_PANHA</name>
<evidence type="ECO:0000256" key="20">
    <source>
        <dbReference type="ARBA" id="ARBA00045511"/>
    </source>
</evidence>
<evidence type="ECO:0000256" key="17">
    <source>
        <dbReference type="ARBA" id="ARBA00042832"/>
    </source>
</evidence>
<keyword evidence="12" id="KW-0968">Cytoplasmic vesicle</keyword>
<feature type="domain" description="Glycoside hydrolase family 20 catalytic" evidence="27">
    <location>
        <begin position="325"/>
        <end position="466"/>
    </location>
</feature>
<dbReference type="InterPro" id="IPR025705">
    <property type="entry name" value="Beta_hexosaminidase_sua/sub"/>
</dbReference>
<feature type="region of interest" description="Disordered" evidence="25">
    <location>
        <begin position="32"/>
        <end position="56"/>
    </location>
</feature>
<dbReference type="OrthoDB" id="428480at2759"/>
<evidence type="ECO:0000313" key="30">
    <source>
        <dbReference type="Proteomes" id="UP000580171"/>
    </source>
</evidence>
<comment type="caution">
    <text evidence="29">The sequence shown here is derived from an EMBL/GenBank/DDBJ whole genome shotgun (WGS) entry which is preliminary data.</text>
</comment>
<evidence type="ECO:0000256" key="24">
    <source>
        <dbReference type="PIRSR" id="PIRSR001093-1"/>
    </source>
</evidence>
<feature type="signal peptide" evidence="26">
    <location>
        <begin position="1"/>
        <end position="26"/>
    </location>
</feature>
<dbReference type="InterPro" id="IPR029018">
    <property type="entry name" value="Hex-like_dom2"/>
</dbReference>
<evidence type="ECO:0000256" key="21">
    <source>
        <dbReference type="ARBA" id="ARBA00046959"/>
    </source>
</evidence>
<keyword evidence="30" id="KW-1185">Reference proteome</keyword>
<evidence type="ECO:0000256" key="25">
    <source>
        <dbReference type="SAM" id="MobiDB-lite"/>
    </source>
</evidence>
<dbReference type="GO" id="GO:0006689">
    <property type="term" value="P:ganglioside catabolic process"/>
    <property type="evidence" value="ECO:0007669"/>
    <property type="project" value="TreeGrafter"/>
</dbReference>
<comment type="catalytic activity">
    <reaction evidence="13">
        <text>beta-D-GalNAc-(1-&gt;4)-alpha-L-IdoA-(1-&gt;3)-beta-D-GalNAc-4-sulfate-(1-&gt;4)-alpha-L-IdoA-(1-&gt;3)-D-GalNAc-4-sulfate + H2O = alpha-L-IdoA-(1-&gt;3)-beta-D-GalNAc-4-sulfate-(1-&gt;4)-alpha-L-IdoA-(1-&gt;3)-D-GalNAc-4-sulfate + N-acetyl-D-galactosamine</text>
        <dbReference type="Rhea" id="RHEA:64372"/>
        <dbReference type="ChEBI" id="CHEBI:15377"/>
        <dbReference type="ChEBI" id="CHEBI:28037"/>
        <dbReference type="ChEBI" id="CHEBI:152565"/>
        <dbReference type="ChEBI" id="CHEBI:152566"/>
    </reaction>
    <physiologicalReaction direction="left-to-right" evidence="13">
        <dbReference type="Rhea" id="RHEA:64373"/>
    </physiologicalReaction>
</comment>
<comment type="catalytic activity">
    <reaction evidence="22">
        <text>N-acetyl-beta-D-galactosaminyl-(1-&gt;4)-beta-D-3-sulfogalactosyl-(1-&gt;4)-beta-D-glucosyl-(1&lt;-&gt;1')-ceramide + H2O = a beta-D-3-sulfogalactosyl-(1-&gt;4)-beta-D-glucosyl-(1&lt;-&gt;1')-ceramide + N-acetyl-beta-D-galactosamine</text>
        <dbReference type="Rhea" id="RHEA:48276"/>
        <dbReference type="ChEBI" id="CHEBI:15377"/>
        <dbReference type="ChEBI" id="CHEBI:28497"/>
        <dbReference type="ChEBI" id="CHEBI:90163"/>
        <dbReference type="ChEBI" id="CHEBI:90164"/>
    </reaction>
    <physiologicalReaction direction="left-to-right" evidence="22">
        <dbReference type="Rhea" id="RHEA:48277"/>
    </physiologicalReaction>
</comment>
<sequence>SRRAMGRAMGLAGLLLGLFLVPAVLVSTSLRHGASRSEPEPSPEPALREPASGAVPEDSLWPLPQWLRTSHRQLQLAPGRFQLVHGAGSSAGPACGLLQDAFRRYYEYMFGQSRRRKRGRRPLGARAEPELSQLQVVIESREPGCQSYPHLASSEAYHLTVTEPVAILKADEVWGALRGLETFSQLVHEDDYGSFLVNESEIDDFPRFAHRGILLDTSRHYLPLKSILTNLDAMAFNKFNVLHWHIVDDQSFPYQSIYFPELSDKGAYSYNHIYTPTDVHLFNINLFNTGNCPHGTECPLLMFLLGQKDLLTPCYNGEQPSGSFGPVNPILNTTYDFMTKFFKEISSVFPDAYIHLGGDEVNFDCWKSNPEVKEFMKKQGFGIDYAKLESYYIQKILDIVSSCNKGYIVWQEVFDNKVQLKPDTVVQVWMENNYAHELSSVTRAGFTAILAAPWYLDYISYGQDWKKYYSVEPLDFPGLLLFLYACSVCESLWPRASAVGERLWSSRNVTNLQDAYKRLTNHRCRML</sequence>